<dbReference type="GeneID" id="93571302"/>
<dbReference type="AlphaFoldDB" id="A0A1L9U683"/>
<dbReference type="VEuPathDB" id="FungiDB:ASPBRDRAFT_136643"/>
<proteinExistence type="predicted"/>
<dbReference type="STRING" id="767769.A0A1L9U683"/>
<dbReference type="EMBL" id="KV878695">
    <property type="protein sequence ID" value="OJJ67063.1"/>
    <property type="molecule type" value="Genomic_DNA"/>
</dbReference>
<protein>
    <recommendedName>
        <fullName evidence="3">Methyltransferase domain-containing protein</fullName>
    </recommendedName>
</protein>
<evidence type="ECO:0000313" key="2">
    <source>
        <dbReference type="Proteomes" id="UP000184499"/>
    </source>
</evidence>
<organism evidence="1 2">
    <name type="scientific">Aspergillus brasiliensis (strain CBS 101740 / IMI 381727 / IBT 21946)</name>
    <dbReference type="NCBI Taxonomy" id="767769"/>
    <lineage>
        <taxon>Eukaryota</taxon>
        <taxon>Fungi</taxon>
        <taxon>Dikarya</taxon>
        <taxon>Ascomycota</taxon>
        <taxon>Pezizomycotina</taxon>
        <taxon>Eurotiomycetes</taxon>
        <taxon>Eurotiomycetidae</taxon>
        <taxon>Eurotiales</taxon>
        <taxon>Aspergillaceae</taxon>
        <taxon>Aspergillus</taxon>
        <taxon>Aspergillus subgen. Circumdati</taxon>
    </lineage>
</organism>
<dbReference type="Gene3D" id="3.40.50.150">
    <property type="entry name" value="Vaccinia Virus protein VP39"/>
    <property type="match status" value="1"/>
</dbReference>
<reference evidence="2" key="1">
    <citation type="journal article" date="2017" name="Genome Biol.">
        <title>Comparative genomics reveals high biological diversity and specific adaptations in the industrially and medically important fungal genus Aspergillus.</title>
        <authorList>
            <person name="de Vries R.P."/>
            <person name="Riley R."/>
            <person name="Wiebenga A."/>
            <person name="Aguilar-Osorio G."/>
            <person name="Amillis S."/>
            <person name="Uchima C.A."/>
            <person name="Anderluh G."/>
            <person name="Asadollahi M."/>
            <person name="Askin M."/>
            <person name="Barry K."/>
            <person name="Battaglia E."/>
            <person name="Bayram O."/>
            <person name="Benocci T."/>
            <person name="Braus-Stromeyer S.A."/>
            <person name="Caldana C."/>
            <person name="Canovas D."/>
            <person name="Cerqueira G.C."/>
            <person name="Chen F."/>
            <person name="Chen W."/>
            <person name="Choi C."/>
            <person name="Clum A."/>
            <person name="Dos Santos R.A."/>
            <person name="Damasio A.R."/>
            <person name="Diallinas G."/>
            <person name="Emri T."/>
            <person name="Fekete E."/>
            <person name="Flipphi M."/>
            <person name="Freyberg S."/>
            <person name="Gallo A."/>
            <person name="Gournas C."/>
            <person name="Habgood R."/>
            <person name="Hainaut M."/>
            <person name="Harispe M.L."/>
            <person name="Henrissat B."/>
            <person name="Hilden K.S."/>
            <person name="Hope R."/>
            <person name="Hossain A."/>
            <person name="Karabika E."/>
            <person name="Karaffa L."/>
            <person name="Karanyi Z."/>
            <person name="Krasevec N."/>
            <person name="Kuo A."/>
            <person name="Kusch H."/>
            <person name="LaButti K."/>
            <person name="Lagendijk E.L."/>
            <person name="Lapidus A."/>
            <person name="Levasseur A."/>
            <person name="Lindquist E."/>
            <person name="Lipzen A."/>
            <person name="Logrieco A.F."/>
            <person name="MacCabe A."/>
            <person name="Maekelae M.R."/>
            <person name="Malavazi I."/>
            <person name="Melin P."/>
            <person name="Meyer V."/>
            <person name="Mielnichuk N."/>
            <person name="Miskei M."/>
            <person name="Molnar A.P."/>
            <person name="Mule G."/>
            <person name="Ngan C.Y."/>
            <person name="Orejas M."/>
            <person name="Orosz E."/>
            <person name="Ouedraogo J.P."/>
            <person name="Overkamp K.M."/>
            <person name="Park H.-S."/>
            <person name="Perrone G."/>
            <person name="Piumi F."/>
            <person name="Punt P.J."/>
            <person name="Ram A.F."/>
            <person name="Ramon A."/>
            <person name="Rauscher S."/>
            <person name="Record E."/>
            <person name="Riano-Pachon D.M."/>
            <person name="Robert V."/>
            <person name="Roehrig J."/>
            <person name="Ruller R."/>
            <person name="Salamov A."/>
            <person name="Salih N.S."/>
            <person name="Samson R.A."/>
            <person name="Sandor E."/>
            <person name="Sanguinetti M."/>
            <person name="Schuetze T."/>
            <person name="Sepcic K."/>
            <person name="Shelest E."/>
            <person name="Sherlock G."/>
            <person name="Sophianopoulou V."/>
            <person name="Squina F.M."/>
            <person name="Sun H."/>
            <person name="Susca A."/>
            <person name="Todd R.B."/>
            <person name="Tsang A."/>
            <person name="Unkles S.E."/>
            <person name="van de Wiele N."/>
            <person name="van Rossen-Uffink D."/>
            <person name="Oliveira J.V."/>
            <person name="Vesth T.C."/>
            <person name="Visser J."/>
            <person name="Yu J.-H."/>
            <person name="Zhou M."/>
            <person name="Andersen M.R."/>
            <person name="Archer D.B."/>
            <person name="Baker S.E."/>
            <person name="Benoit I."/>
            <person name="Brakhage A.A."/>
            <person name="Braus G.H."/>
            <person name="Fischer R."/>
            <person name="Frisvad J.C."/>
            <person name="Goldman G.H."/>
            <person name="Houbraken J."/>
            <person name="Oakley B."/>
            <person name="Pocsi I."/>
            <person name="Scazzocchio C."/>
            <person name="Seiboth B."/>
            <person name="vanKuyk P.A."/>
            <person name="Wortman J."/>
            <person name="Dyer P.S."/>
            <person name="Grigoriev I.V."/>
        </authorList>
    </citation>
    <scope>NUCLEOTIDE SEQUENCE [LARGE SCALE GENOMIC DNA]</scope>
    <source>
        <strain evidence="2">CBS 101740 / IMI 381727 / IBT 21946</strain>
    </source>
</reference>
<dbReference type="OrthoDB" id="417697at2759"/>
<keyword evidence="2" id="KW-1185">Reference proteome</keyword>
<dbReference type="CDD" id="cd02440">
    <property type="entry name" value="AdoMet_MTases"/>
    <property type="match status" value="1"/>
</dbReference>
<dbReference type="Proteomes" id="UP000184499">
    <property type="component" value="Unassembled WGS sequence"/>
</dbReference>
<dbReference type="OMA" id="NVRFFIT"/>
<name>A0A1L9U683_ASPBC</name>
<dbReference type="PANTHER" id="PTHR43591:SF50">
    <property type="entry name" value="METHYLTRANSFERASE DOMAIN-CONTAINING PROTEIN-RELATED"/>
    <property type="match status" value="1"/>
</dbReference>
<gene>
    <name evidence="1" type="ORF">ASPBRDRAFT_136643</name>
</gene>
<accession>A0A1L9U683</accession>
<dbReference type="PANTHER" id="PTHR43591">
    <property type="entry name" value="METHYLTRANSFERASE"/>
    <property type="match status" value="1"/>
</dbReference>
<evidence type="ECO:0008006" key="3">
    <source>
        <dbReference type="Google" id="ProtNLM"/>
    </source>
</evidence>
<sequence>MVSTTYVFGRNYRASVRLNYQHALIANLTDHQSFHPSIRRHITSSTSFRVADLASGTALWASEVAREFPRFQVDAFDISSEQYPPPSWIPQNLFLHERDILLPFPEEYHGMYDVVNVRFFITLLDKENLSFFLANVDALLKPGGFLQWLDLDPRSAKAIAYLQGQISNTTTTDHPNPQTRAVAQLMRKTPPDVESWLTDHPHDIFQPFNFEQVTCDKLSLPEIYRPLWNQCLLLGLEEYCSKLEEDAGIAAASSGTTHTTTTSPKTSASHAMRDTLNGLSLEFSAGASIDVYWFYQISRKILS</sequence>
<dbReference type="InterPro" id="IPR029063">
    <property type="entry name" value="SAM-dependent_MTases_sf"/>
</dbReference>
<dbReference type="SUPFAM" id="SSF53335">
    <property type="entry name" value="S-adenosyl-L-methionine-dependent methyltransferases"/>
    <property type="match status" value="1"/>
</dbReference>
<dbReference type="RefSeq" id="XP_067474312.1">
    <property type="nucleotide sequence ID" value="XM_067618814.1"/>
</dbReference>
<evidence type="ECO:0000313" key="1">
    <source>
        <dbReference type="EMBL" id="OJJ67063.1"/>
    </source>
</evidence>